<sequence>MLGMLDTAAALAQEGAEADLPAAAADELGAEITALAGRIDRLHLAMAAQAARFAASGALARAGRRNLADWIATTTGRPMAEATTLARIAEHGPDYPLAVAAAHRGDLSIAAVGAIIAAVENAVPHYPADQFDGPAEFRTACEEHLVPAAMAAGVTLRDIRRLGAEILSRVAPRTREEQYRDRYATRGARFAQSLDAGFHLEAWGDEGSALTWRSAVEMFQCPPGPDDDRTAQQRYFDAMMSMAEHALAHADTAPSGGGARPHINLGVSLERLRDTDGAEPARTDHDTDVPGSLAQALASDCVLRRVVIDPVTGDPIDLGRARRLFPKRIRDALLEHHTTCQWHEGCGVPARWCQLDHRIPWWRGGRTDLANAQLLCGRHNRLKYMREAAHHGTAGTDPPGGADPPGGTDPPDHTGPAPPMAA</sequence>
<organism evidence="3 4">
    <name type="scientific">Murinocardiopsis flavida</name>
    <dbReference type="NCBI Taxonomy" id="645275"/>
    <lineage>
        <taxon>Bacteria</taxon>
        <taxon>Bacillati</taxon>
        <taxon>Actinomycetota</taxon>
        <taxon>Actinomycetes</taxon>
        <taxon>Streptosporangiales</taxon>
        <taxon>Nocardiopsidaceae</taxon>
        <taxon>Murinocardiopsis</taxon>
    </lineage>
</organism>
<dbReference type="CDD" id="cd00085">
    <property type="entry name" value="HNHc"/>
    <property type="match status" value="1"/>
</dbReference>
<dbReference type="Proteomes" id="UP000240542">
    <property type="component" value="Unassembled WGS sequence"/>
</dbReference>
<dbReference type="GO" id="GO:0008270">
    <property type="term" value="F:zinc ion binding"/>
    <property type="evidence" value="ECO:0007669"/>
    <property type="project" value="InterPro"/>
</dbReference>
<dbReference type="GO" id="GO:0003676">
    <property type="term" value="F:nucleic acid binding"/>
    <property type="evidence" value="ECO:0007669"/>
    <property type="project" value="InterPro"/>
</dbReference>
<dbReference type="GO" id="GO:0004519">
    <property type="term" value="F:endonuclease activity"/>
    <property type="evidence" value="ECO:0007669"/>
    <property type="project" value="InterPro"/>
</dbReference>
<evidence type="ECO:0000259" key="2">
    <source>
        <dbReference type="Pfam" id="PF01844"/>
    </source>
</evidence>
<dbReference type="Pfam" id="PF01844">
    <property type="entry name" value="HNH"/>
    <property type="match status" value="1"/>
</dbReference>
<gene>
    <name evidence="3" type="ORF">CLV63_111137</name>
</gene>
<reference evidence="3 4" key="1">
    <citation type="submission" date="2018-03" db="EMBL/GenBank/DDBJ databases">
        <title>Genomic Encyclopedia of Archaeal and Bacterial Type Strains, Phase II (KMG-II): from individual species to whole genera.</title>
        <authorList>
            <person name="Goeker M."/>
        </authorList>
    </citation>
    <scope>NUCLEOTIDE SEQUENCE [LARGE SCALE GENOMIC DNA]</scope>
    <source>
        <strain evidence="3 4">DSM 45312</strain>
    </source>
</reference>
<protein>
    <recommendedName>
        <fullName evidence="2">HNH domain-containing protein</fullName>
    </recommendedName>
</protein>
<feature type="region of interest" description="Disordered" evidence="1">
    <location>
        <begin position="391"/>
        <end position="422"/>
    </location>
</feature>
<name>A0A2P8DH41_9ACTN</name>
<feature type="domain" description="HNH" evidence="2">
    <location>
        <begin position="345"/>
        <end position="381"/>
    </location>
</feature>
<dbReference type="InterPro" id="IPR002711">
    <property type="entry name" value="HNH"/>
</dbReference>
<dbReference type="Gene3D" id="1.10.30.50">
    <property type="match status" value="1"/>
</dbReference>
<keyword evidence="4" id="KW-1185">Reference proteome</keyword>
<evidence type="ECO:0000313" key="4">
    <source>
        <dbReference type="Proteomes" id="UP000240542"/>
    </source>
</evidence>
<evidence type="ECO:0000256" key="1">
    <source>
        <dbReference type="SAM" id="MobiDB-lite"/>
    </source>
</evidence>
<accession>A0A2P8DH41</accession>
<dbReference type="AlphaFoldDB" id="A0A2P8DH41"/>
<evidence type="ECO:0000313" key="3">
    <source>
        <dbReference type="EMBL" id="PSK96542.1"/>
    </source>
</evidence>
<comment type="caution">
    <text evidence="3">The sequence shown here is derived from an EMBL/GenBank/DDBJ whole genome shotgun (WGS) entry which is preliminary data.</text>
</comment>
<dbReference type="InterPro" id="IPR003615">
    <property type="entry name" value="HNH_nuc"/>
</dbReference>
<proteinExistence type="predicted"/>
<feature type="compositionally biased region" description="Low complexity" evidence="1">
    <location>
        <begin position="391"/>
        <end position="400"/>
    </location>
</feature>
<dbReference type="EMBL" id="PYGA01000011">
    <property type="protein sequence ID" value="PSK96542.1"/>
    <property type="molecule type" value="Genomic_DNA"/>
</dbReference>